<keyword evidence="1" id="KW-0732">Signal</keyword>
<keyword evidence="3" id="KW-1185">Reference proteome</keyword>
<dbReference type="GeneID" id="93565768"/>
<dbReference type="STRING" id="1646377.BS640_13195"/>
<dbReference type="Pfam" id="PF01161">
    <property type="entry name" value="PBP"/>
    <property type="match status" value="1"/>
</dbReference>
<dbReference type="InterPro" id="IPR005247">
    <property type="entry name" value="YbhB_YbcL/LppC-like"/>
</dbReference>
<dbReference type="InterPro" id="IPR036610">
    <property type="entry name" value="PEBP-like_sf"/>
</dbReference>
<proteinExistence type="predicted"/>
<dbReference type="PANTHER" id="PTHR30289:SF1">
    <property type="entry name" value="PEBP (PHOSPHATIDYLETHANOLAMINE-BINDING PROTEIN) FAMILY PROTEIN"/>
    <property type="match status" value="1"/>
</dbReference>
<reference evidence="2 3" key="1">
    <citation type="journal article" date="2017" name="Int. J. Syst. Evol. Microbiol.">
        <title>Rouxiella badensis sp. nov. and Rouxiella silvae sp. nov. isolated from peat bog soil in Germany and emendation of the genus description.</title>
        <authorList>
            <person name="Le Fleche-Mateos A."/>
            <person name="Kugler J.H."/>
            <person name="Hansen S.H."/>
            <person name="Syldatk C."/>
            <person name="Hausmann R."/>
            <person name="Lomprez F."/>
            <person name="Vandenbogaert M."/>
            <person name="Manuguerra J.C."/>
            <person name="Grimont P.A."/>
        </authorList>
    </citation>
    <scope>NUCLEOTIDE SEQUENCE [LARGE SCALE GENOMIC DNA]</scope>
    <source>
        <strain evidence="2 3">DSM 100043</strain>
    </source>
</reference>
<evidence type="ECO:0000256" key="1">
    <source>
        <dbReference type="SAM" id="SignalP"/>
    </source>
</evidence>
<organism evidence="2 3">
    <name type="scientific">Rouxiella badensis</name>
    <dbReference type="NCBI Taxonomy" id="1646377"/>
    <lineage>
        <taxon>Bacteria</taxon>
        <taxon>Pseudomonadati</taxon>
        <taxon>Pseudomonadota</taxon>
        <taxon>Gammaproteobacteria</taxon>
        <taxon>Enterobacterales</taxon>
        <taxon>Yersiniaceae</taxon>
        <taxon>Rouxiella</taxon>
    </lineage>
</organism>
<evidence type="ECO:0000313" key="3">
    <source>
        <dbReference type="Proteomes" id="UP000192536"/>
    </source>
</evidence>
<dbReference type="CDD" id="cd00865">
    <property type="entry name" value="PEBP_bact_arch"/>
    <property type="match status" value="1"/>
</dbReference>
<gene>
    <name evidence="2" type="ORF">BS640_13195</name>
</gene>
<dbReference type="InterPro" id="IPR008914">
    <property type="entry name" value="PEBP"/>
</dbReference>
<evidence type="ECO:0000313" key="2">
    <source>
        <dbReference type="EMBL" id="ORJ25045.1"/>
    </source>
</evidence>
<feature type="signal peptide" evidence="1">
    <location>
        <begin position="1"/>
        <end position="25"/>
    </location>
</feature>
<dbReference type="SUPFAM" id="SSF49777">
    <property type="entry name" value="PEBP-like"/>
    <property type="match status" value="1"/>
</dbReference>
<sequence length="189" mass="19808">MAKSISFYKTVAGLALCAWTSMASAAPAPMFTLSSPAFTDNGVLAKQFAGNIKANPACIGDNFSPAFSWQNAPKGTQSFTLTIRDVDANHGLGVNHLVTYGIPATATGFAQDALSEGKGFVGGRNTMGHGYYNGPCPPVGTGSHHYIVQLIATDLAPNALPKGLTYDQLFERLKGHAIDNATLVARFGE</sequence>
<feature type="chain" id="PRO_5010881691" evidence="1">
    <location>
        <begin position="26"/>
        <end position="189"/>
    </location>
</feature>
<accession>A0A1X0WE86</accession>
<dbReference type="Proteomes" id="UP000192536">
    <property type="component" value="Unassembled WGS sequence"/>
</dbReference>
<dbReference type="Gene3D" id="3.90.280.10">
    <property type="entry name" value="PEBP-like"/>
    <property type="match status" value="1"/>
</dbReference>
<dbReference type="PANTHER" id="PTHR30289">
    <property type="entry name" value="UNCHARACTERIZED PROTEIN YBCL-RELATED"/>
    <property type="match status" value="1"/>
</dbReference>
<protein>
    <submittedName>
        <fullName evidence="2">Phosphatidylethanolamine-binding protein</fullName>
    </submittedName>
</protein>
<name>A0A1X0WE86_9GAMM</name>
<dbReference type="AlphaFoldDB" id="A0A1X0WE86"/>
<dbReference type="RefSeq" id="WP_017491204.1">
    <property type="nucleotide sequence ID" value="NZ_CAUQAZ010000231.1"/>
</dbReference>
<dbReference type="EMBL" id="MRWE01000020">
    <property type="protein sequence ID" value="ORJ25045.1"/>
    <property type="molecule type" value="Genomic_DNA"/>
</dbReference>
<comment type="caution">
    <text evidence="2">The sequence shown here is derived from an EMBL/GenBank/DDBJ whole genome shotgun (WGS) entry which is preliminary data.</text>
</comment>
<dbReference type="NCBIfam" id="TIGR00481">
    <property type="entry name" value="YbhB/YbcL family Raf kinase inhibitor-like protein"/>
    <property type="match status" value="1"/>
</dbReference>